<protein>
    <submittedName>
        <fullName evidence="5">2,4-dienoyl-CoA reductase-like NADH-dependent reductase (Old Yellow Enzyme family)</fullName>
    </submittedName>
</protein>
<proteinExistence type="inferred from homology"/>
<comment type="similarity">
    <text evidence="2">Belongs to the NADH:flavin oxidoreductase/NADH oxidase family.</text>
</comment>
<evidence type="ECO:0000256" key="3">
    <source>
        <dbReference type="ARBA" id="ARBA00023002"/>
    </source>
</evidence>
<feature type="domain" description="NADH:flavin oxidoreductase/NADH oxidase N-terminal" evidence="4">
    <location>
        <begin position="20"/>
        <end position="351"/>
    </location>
</feature>
<accession>A0A2A9E7U2</accession>
<dbReference type="CDD" id="cd02933">
    <property type="entry name" value="OYE_like_FMN"/>
    <property type="match status" value="1"/>
</dbReference>
<keyword evidence="3" id="KW-0560">Oxidoreductase</keyword>
<reference evidence="5 6" key="1">
    <citation type="submission" date="2017-10" db="EMBL/GenBank/DDBJ databases">
        <title>Sequencing the genomes of 1000 actinobacteria strains.</title>
        <authorList>
            <person name="Klenk H.-P."/>
        </authorList>
    </citation>
    <scope>NUCLEOTIDE SEQUENCE [LARGE SCALE GENOMIC DNA]</scope>
    <source>
        <strain evidence="5 6">DSM 18966</strain>
    </source>
</reference>
<dbReference type="InterPro" id="IPR045247">
    <property type="entry name" value="Oye-like"/>
</dbReference>
<comment type="cofactor">
    <cofactor evidence="1">
        <name>FMN</name>
        <dbReference type="ChEBI" id="CHEBI:58210"/>
    </cofactor>
</comment>
<evidence type="ECO:0000313" key="5">
    <source>
        <dbReference type="EMBL" id="PFG34631.1"/>
    </source>
</evidence>
<dbReference type="EMBL" id="PDJG01000001">
    <property type="protein sequence ID" value="PFG34631.1"/>
    <property type="molecule type" value="Genomic_DNA"/>
</dbReference>
<evidence type="ECO:0000256" key="1">
    <source>
        <dbReference type="ARBA" id="ARBA00001917"/>
    </source>
</evidence>
<gene>
    <name evidence="5" type="ORF">ATL42_2548</name>
</gene>
<dbReference type="InterPro" id="IPR001155">
    <property type="entry name" value="OxRdtase_FMN_N"/>
</dbReference>
<dbReference type="Pfam" id="PF00724">
    <property type="entry name" value="Oxidored_FMN"/>
    <property type="match status" value="1"/>
</dbReference>
<sequence>MAPSSLGSLASTNGPTPVTDIFEPTSFGSLELSNRVVMAPLTRMRSSLEGVPGDIVVEYYTQRASVGLIVSEGTYPSPEGQAYTGQPGLVTPEQLAGWRRVTDSVHAAGGRIVAQVMHSGRVSHSDINGGRPVVGPSAIAIEGDTHTPQGKVAYPVPHALTTDEVHDIVTTFVTASRNAIEAGFDGVELHSANGYLLHEFLSPVSNQRDDVYGGSPENRARLVIEVATAVAAEIGADRVGLRISPAHNIQGVLENDEADLAAVYGTLVDAIAPLGLAYLSALHVEPSGAFVQDLRARFGGPFVVNSGFGTITTRDEAAEIVAADVADAVAVGRPVIANPDLVRRWREDAELNPLNPATIYGPGAEGYTDYPMLDAVLAV</sequence>
<dbReference type="SUPFAM" id="SSF51395">
    <property type="entry name" value="FMN-linked oxidoreductases"/>
    <property type="match status" value="1"/>
</dbReference>
<evidence type="ECO:0000259" key="4">
    <source>
        <dbReference type="Pfam" id="PF00724"/>
    </source>
</evidence>
<dbReference type="PANTHER" id="PTHR22893">
    <property type="entry name" value="NADH OXIDOREDUCTASE-RELATED"/>
    <property type="match status" value="1"/>
</dbReference>
<evidence type="ECO:0000256" key="2">
    <source>
        <dbReference type="ARBA" id="ARBA00005979"/>
    </source>
</evidence>
<name>A0A2A9E7U2_9MICO</name>
<dbReference type="Gene3D" id="3.20.20.70">
    <property type="entry name" value="Aldolase class I"/>
    <property type="match status" value="1"/>
</dbReference>
<dbReference type="AlphaFoldDB" id="A0A2A9E7U2"/>
<dbReference type="PANTHER" id="PTHR22893:SF91">
    <property type="entry name" value="NADPH DEHYDROGENASE 2-RELATED"/>
    <property type="match status" value="1"/>
</dbReference>
<dbReference type="GO" id="GO:0016628">
    <property type="term" value="F:oxidoreductase activity, acting on the CH-CH group of donors, NAD or NADP as acceptor"/>
    <property type="evidence" value="ECO:0007669"/>
    <property type="project" value="UniProtKB-ARBA"/>
</dbReference>
<keyword evidence="6" id="KW-1185">Reference proteome</keyword>
<dbReference type="FunFam" id="3.20.20.70:FF:000059">
    <property type="entry name" value="N-ethylmaleimide reductase, FMN-linked"/>
    <property type="match status" value="1"/>
</dbReference>
<evidence type="ECO:0000313" key="6">
    <source>
        <dbReference type="Proteomes" id="UP000225548"/>
    </source>
</evidence>
<organism evidence="5 6">
    <name type="scientific">Sanguibacter antarcticus</name>
    <dbReference type="NCBI Taxonomy" id="372484"/>
    <lineage>
        <taxon>Bacteria</taxon>
        <taxon>Bacillati</taxon>
        <taxon>Actinomycetota</taxon>
        <taxon>Actinomycetes</taxon>
        <taxon>Micrococcales</taxon>
        <taxon>Sanguibacteraceae</taxon>
        <taxon>Sanguibacter</taxon>
    </lineage>
</organism>
<dbReference type="GO" id="GO:0010181">
    <property type="term" value="F:FMN binding"/>
    <property type="evidence" value="ECO:0007669"/>
    <property type="project" value="InterPro"/>
</dbReference>
<comment type="caution">
    <text evidence="5">The sequence shown here is derived from an EMBL/GenBank/DDBJ whole genome shotgun (WGS) entry which is preliminary data.</text>
</comment>
<dbReference type="Proteomes" id="UP000225548">
    <property type="component" value="Unassembled WGS sequence"/>
</dbReference>
<dbReference type="GO" id="GO:0005829">
    <property type="term" value="C:cytosol"/>
    <property type="evidence" value="ECO:0007669"/>
    <property type="project" value="TreeGrafter"/>
</dbReference>
<dbReference type="InterPro" id="IPR013785">
    <property type="entry name" value="Aldolase_TIM"/>
</dbReference>